<keyword evidence="1" id="KW-0472">Membrane</keyword>
<dbReference type="Pfam" id="PF10756">
    <property type="entry name" value="bPH_6"/>
    <property type="match status" value="1"/>
</dbReference>
<reference evidence="3" key="1">
    <citation type="submission" date="2022-10" db="EMBL/GenBank/DDBJ databases">
        <title>The complete genomes of actinobacterial strains from the NBC collection.</title>
        <authorList>
            <person name="Joergensen T.S."/>
            <person name="Alvarez Arevalo M."/>
            <person name="Sterndorff E.B."/>
            <person name="Faurdal D."/>
            <person name="Vuksanovic O."/>
            <person name="Mourched A.-S."/>
            <person name="Charusanti P."/>
            <person name="Shaw S."/>
            <person name="Blin K."/>
            <person name="Weber T."/>
        </authorList>
    </citation>
    <scope>NUCLEOTIDE SEQUENCE</scope>
    <source>
        <strain evidence="3">NBC_01401</strain>
    </source>
</reference>
<dbReference type="AlphaFoldDB" id="A0AAU3GRV3"/>
<feature type="transmembrane region" description="Helical" evidence="1">
    <location>
        <begin position="362"/>
        <end position="381"/>
    </location>
</feature>
<keyword evidence="1" id="KW-1133">Transmembrane helix</keyword>
<protein>
    <submittedName>
        <fullName evidence="3">PH domain-containing protein</fullName>
    </submittedName>
</protein>
<proteinExistence type="predicted"/>
<evidence type="ECO:0000313" key="3">
    <source>
        <dbReference type="EMBL" id="WTY95968.1"/>
    </source>
</evidence>
<dbReference type="EMBL" id="CP109535">
    <property type="protein sequence ID" value="WTY95968.1"/>
    <property type="molecule type" value="Genomic_DNA"/>
</dbReference>
<feature type="transmembrane region" description="Helical" evidence="1">
    <location>
        <begin position="295"/>
        <end position="315"/>
    </location>
</feature>
<evidence type="ECO:0000256" key="1">
    <source>
        <dbReference type="SAM" id="Phobius"/>
    </source>
</evidence>
<accession>A0AAU3GRV3</accession>
<feature type="transmembrane region" description="Helical" evidence="1">
    <location>
        <begin position="327"/>
        <end position="350"/>
    </location>
</feature>
<feature type="transmembrane region" description="Helical" evidence="1">
    <location>
        <begin position="45"/>
        <end position="67"/>
    </location>
</feature>
<feature type="domain" description="Low molecular weight protein antigen 6 PH" evidence="2">
    <location>
        <begin position="65"/>
        <end position="145"/>
    </location>
</feature>
<name>A0AAU3GRV3_9ACTN</name>
<feature type="transmembrane region" description="Helical" evidence="1">
    <location>
        <begin position="16"/>
        <end position="33"/>
    </location>
</feature>
<dbReference type="InterPro" id="IPR019692">
    <property type="entry name" value="CFP-6_PH"/>
</dbReference>
<sequence length="520" mass="55719">MNGVPEVTCGPLRARALWWFVALGAAGAVLAAVRMAHRGTLLDVWAGVGLLLAFTGLVCLYSVSVRVSAGSHGLRSRTLLRRRNMPWSDIADLRTYIQYGRNQEIHRVSVLLRDGRARRLPLPLSASSGDRPEFDAKLDSLRALHRRHGSPASSHVPVISYRTAGRRSTVAWVLCVLLLAGAGLAAGFVPATASTKQAWLSAVPCTTDTPAAQRTECLSTQRAVIERAQIGQGKQASWLYFTGDRPLDRIGVSREGARGFHPGDKVELTLWRSQVREVAAEHHVWRDHFPDAGEVAVIAAGLALAAGYPGARLLLSRRGRLLPDDEVLPSALPFVGALVGTAGWLLPLCYLHPTDPLGSPTALVWAASGTVATLGMLAWAWHATRIRTPGAAAAPEAGAAEEKEDRFLAARFLEHTDYNPNGFGTHIVLGGGGPPVVTPHPGPGRFAARRIPVERLTVTKVRRARGSDGDAVPRSWHIAELDDAGRPVRLAAAPADLIRITAELERARRTKDPAAGPGPS</sequence>
<evidence type="ECO:0000259" key="2">
    <source>
        <dbReference type="Pfam" id="PF10756"/>
    </source>
</evidence>
<keyword evidence="1" id="KW-0812">Transmembrane</keyword>
<feature type="transmembrane region" description="Helical" evidence="1">
    <location>
        <begin position="170"/>
        <end position="191"/>
    </location>
</feature>
<organism evidence="3">
    <name type="scientific">Streptomyces sp. NBC_01401</name>
    <dbReference type="NCBI Taxonomy" id="2903854"/>
    <lineage>
        <taxon>Bacteria</taxon>
        <taxon>Bacillati</taxon>
        <taxon>Actinomycetota</taxon>
        <taxon>Actinomycetes</taxon>
        <taxon>Kitasatosporales</taxon>
        <taxon>Streptomycetaceae</taxon>
        <taxon>Streptomyces</taxon>
    </lineage>
</organism>
<gene>
    <name evidence="3" type="ORF">OG626_14140</name>
</gene>